<gene>
    <name evidence="1" type="ORF">IT775_15105</name>
</gene>
<dbReference type="Proteomes" id="UP001195941">
    <property type="component" value="Unassembled WGS sequence"/>
</dbReference>
<proteinExistence type="predicted"/>
<accession>A0ABS5HU01</accession>
<organism evidence="1 2">
    <name type="scientific">Thalassovita aquimarina</name>
    <dbReference type="NCBI Taxonomy" id="2785917"/>
    <lineage>
        <taxon>Bacteria</taxon>
        <taxon>Pseudomonadati</taxon>
        <taxon>Pseudomonadota</taxon>
        <taxon>Alphaproteobacteria</taxon>
        <taxon>Rhodobacterales</taxon>
        <taxon>Roseobacteraceae</taxon>
        <taxon>Thalassovita</taxon>
    </lineage>
</organism>
<evidence type="ECO:0008006" key="3">
    <source>
        <dbReference type="Google" id="ProtNLM"/>
    </source>
</evidence>
<sequence>MRFAPILLLFLAACGRPLTEGEKSFAATLYGDDLDTRRVRLADGHFARSFTFSYPARPRVTCQERVFPPVQTDTIKWSPAATTIFNTVLLRDDLYRDDFTREYKPGTDLYALMLFAHETAHIWQWQNRSETGYHPMKAAREHGTGEDPYLFDLQSSARFLDYSYEQQASIVEEYVCCRALAPNAARTGRLHEMLSQALPVDRMQSRIDAIAAVPWTGADTRGICD</sequence>
<comment type="caution">
    <text evidence="1">The sequence shown here is derived from an EMBL/GenBank/DDBJ whole genome shotgun (WGS) entry which is preliminary data.</text>
</comment>
<name>A0ABS5HU01_9RHOB</name>
<keyword evidence="2" id="KW-1185">Reference proteome</keyword>
<evidence type="ECO:0000313" key="1">
    <source>
        <dbReference type="EMBL" id="MBR9652446.1"/>
    </source>
</evidence>
<dbReference type="EMBL" id="JADMKU010000015">
    <property type="protein sequence ID" value="MBR9652446.1"/>
    <property type="molecule type" value="Genomic_DNA"/>
</dbReference>
<reference evidence="1 2" key="1">
    <citation type="journal article" date="2021" name="Arch. Microbiol.">
        <title>Thalassobius aquimarinus sp. nov., isolated from the Sea of Japan seashore.</title>
        <authorList>
            <person name="Kurilenko V.V."/>
            <person name="Romanenko L.A."/>
            <person name="Chernysheva N.Y."/>
            <person name="Velansky P.V."/>
            <person name="Tekutyeva L.A."/>
            <person name="Isaeva M.P."/>
            <person name="Mikhailov V.V."/>
        </authorList>
    </citation>
    <scope>NUCLEOTIDE SEQUENCE [LARGE SCALE GENOMIC DNA]</scope>
    <source>
        <strain evidence="1 2">KMM 8518</strain>
    </source>
</reference>
<protein>
    <recommendedName>
        <fullName evidence="3">Lipoprotein</fullName>
    </recommendedName>
</protein>
<evidence type="ECO:0000313" key="2">
    <source>
        <dbReference type="Proteomes" id="UP001195941"/>
    </source>
</evidence>